<dbReference type="AlphaFoldDB" id="A0A5C6V901"/>
<keyword evidence="2" id="KW-1185">Reference proteome</keyword>
<protein>
    <submittedName>
        <fullName evidence="1">Uncharacterized protein</fullName>
    </submittedName>
</protein>
<evidence type="ECO:0000313" key="2">
    <source>
        <dbReference type="Proteomes" id="UP000321363"/>
    </source>
</evidence>
<evidence type="ECO:0000313" key="1">
    <source>
        <dbReference type="EMBL" id="TXC81577.1"/>
    </source>
</evidence>
<name>A0A5C6V901_9BACI</name>
<dbReference type="Proteomes" id="UP000321363">
    <property type="component" value="Unassembled WGS sequence"/>
</dbReference>
<accession>A0A5C6V901</accession>
<reference evidence="1 2" key="1">
    <citation type="journal article" date="2005" name="Int. J. Syst. Evol. Microbiol.">
        <title>Bacillus litoralis sp. nov., isolated from a tidal flat of the Yellow Sea in Korea.</title>
        <authorList>
            <person name="Yoon J.H."/>
            <person name="Oh T.K."/>
        </authorList>
    </citation>
    <scope>NUCLEOTIDE SEQUENCE [LARGE SCALE GENOMIC DNA]</scope>
    <source>
        <strain evidence="1 2">SW-211</strain>
    </source>
</reference>
<proteinExistence type="predicted"/>
<organism evidence="1 2">
    <name type="scientific">Metabacillus litoralis</name>
    <dbReference type="NCBI Taxonomy" id="152268"/>
    <lineage>
        <taxon>Bacteria</taxon>
        <taxon>Bacillati</taxon>
        <taxon>Bacillota</taxon>
        <taxon>Bacilli</taxon>
        <taxon>Bacillales</taxon>
        <taxon>Bacillaceae</taxon>
        <taxon>Metabacillus</taxon>
    </lineage>
</organism>
<dbReference type="EMBL" id="VOQF01000024">
    <property type="protein sequence ID" value="TXC81577.1"/>
    <property type="molecule type" value="Genomic_DNA"/>
</dbReference>
<gene>
    <name evidence="1" type="ORF">FS935_21995</name>
</gene>
<sequence length="98" mass="11394">MKASRKKRTETNEMSEKVVSYLQGHNLKSLILNNDNENIESKETAYLILEKIQLITGGSIYQEVFNTIFEEIYKQYGIEELGGTTYIYEEYNRIASTL</sequence>
<comment type="caution">
    <text evidence="1">The sequence shown here is derived from an EMBL/GenBank/DDBJ whole genome shotgun (WGS) entry which is preliminary data.</text>
</comment>